<keyword evidence="3" id="KW-1185">Reference proteome</keyword>
<feature type="compositionally biased region" description="Low complexity" evidence="1">
    <location>
        <begin position="61"/>
        <end position="104"/>
    </location>
</feature>
<evidence type="ECO:0000256" key="1">
    <source>
        <dbReference type="SAM" id="MobiDB-lite"/>
    </source>
</evidence>
<dbReference type="Proteomes" id="UP001464891">
    <property type="component" value="Unassembled WGS sequence"/>
</dbReference>
<evidence type="ECO:0000313" key="2">
    <source>
        <dbReference type="EMBL" id="MEP0819215.1"/>
    </source>
</evidence>
<dbReference type="RefSeq" id="WP_190442918.1">
    <property type="nucleotide sequence ID" value="NZ_JAMPKM010000013.1"/>
</dbReference>
<gene>
    <name evidence="2" type="ORF">NC998_19120</name>
</gene>
<sequence length="209" mass="22359">MANSSTSPTAILTNLLEADATLATQEAEITIQLEALREKRQSLKTVIDLFSTTTAPATSTQAATALSASKPPATAAPKPTATPEATAASTAAPEPATAPEPTATRGRQATKATKKPRQSRNWQDYLQDPFRQTSLPVAITTVFQQQPKQLLSVPDLINAIFTAEIPQDVRNKARDRMLNILSTGAKDGQWFRGKKGQYSLTKAAAEGSR</sequence>
<feature type="region of interest" description="Disordered" evidence="1">
    <location>
        <begin position="61"/>
        <end position="122"/>
    </location>
</feature>
<proteinExistence type="predicted"/>
<reference evidence="2 3" key="1">
    <citation type="submission" date="2022-04" db="EMBL/GenBank/DDBJ databases">
        <title>Positive selection, recombination, and allopatry shape intraspecific diversity of widespread and dominant cyanobacteria.</title>
        <authorList>
            <person name="Wei J."/>
            <person name="Shu W."/>
            <person name="Hu C."/>
        </authorList>
    </citation>
    <scope>NUCLEOTIDE SEQUENCE [LARGE SCALE GENOMIC DNA]</scope>
    <source>
        <strain evidence="2 3">GB2-A4</strain>
    </source>
</reference>
<evidence type="ECO:0000313" key="3">
    <source>
        <dbReference type="Proteomes" id="UP001464891"/>
    </source>
</evidence>
<protein>
    <submittedName>
        <fullName evidence="2">Uncharacterized protein</fullName>
    </submittedName>
</protein>
<organism evidence="2 3">
    <name type="scientific">Trichocoleus desertorum GB2-A4</name>
    <dbReference type="NCBI Taxonomy" id="2933944"/>
    <lineage>
        <taxon>Bacteria</taxon>
        <taxon>Bacillati</taxon>
        <taxon>Cyanobacteriota</taxon>
        <taxon>Cyanophyceae</taxon>
        <taxon>Leptolyngbyales</taxon>
        <taxon>Trichocoleusaceae</taxon>
        <taxon>Trichocoleus</taxon>
    </lineage>
</organism>
<comment type="caution">
    <text evidence="2">The sequence shown here is derived from an EMBL/GenBank/DDBJ whole genome shotgun (WGS) entry which is preliminary data.</text>
</comment>
<accession>A0ABV0JDR9</accession>
<dbReference type="EMBL" id="JAMPKM010000013">
    <property type="protein sequence ID" value="MEP0819215.1"/>
    <property type="molecule type" value="Genomic_DNA"/>
</dbReference>
<name>A0ABV0JDR9_9CYAN</name>